<protein>
    <submittedName>
        <fullName evidence="2">Isopentenyl-diphosphate delta-isomerase</fullName>
    </submittedName>
</protein>
<dbReference type="CDD" id="cd04692">
    <property type="entry name" value="NUDIX_Hydrolase"/>
    <property type="match status" value="1"/>
</dbReference>
<dbReference type="AlphaFoldDB" id="A0A1G9I189"/>
<dbReference type="Proteomes" id="UP000199053">
    <property type="component" value="Unassembled WGS sequence"/>
</dbReference>
<accession>A0A1G9I189</accession>
<dbReference type="Pfam" id="PF00293">
    <property type="entry name" value="NUDIX"/>
    <property type="match status" value="1"/>
</dbReference>
<dbReference type="EMBL" id="FNGA01000003">
    <property type="protein sequence ID" value="SDL18842.1"/>
    <property type="molecule type" value="Genomic_DNA"/>
</dbReference>
<dbReference type="GO" id="GO:0005737">
    <property type="term" value="C:cytoplasm"/>
    <property type="evidence" value="ECO:0007669"/>
    <property type="project" value="TreeGrafter"/>
</dbReference>
<gene>
    <name evidence="2" type="ORF">SAMN05660337_2398</name>
</gene>
<keyword evidence="3" id="KW-1185">Reference proteome</keyword>
<evidence type="ECO:0000313" key="3">
    <source>
        <dbReference type="Proteomes" id="UP000199053"/>
    </source>
</evidence>
<sequence length="204" mass="23601">MKFIINVNLILLHAILVNWKNTQYIKQIVILKKVKNKINHVEVVDILNRPFANMDLVEVHRQSLKHRSVIVLLYDSNGKLYLQKRSTEKKQYPGRWDVSASGHVYAKESLKDAAFRVLNSKLGIQNTNIRDIAELKASSETGYEFITIFILDKINTVSSPNSDEVESGYFYSISELDWLLRECRELLAPTLVYLNDIGMLYKLK</sequence>
<name>A0A1G9I189_9BACT</name>
<dbReference type="InterPro" id="IPR015797">
    <property type="entry name" value="NUDIX_hydrolase-like_dom_sf"/>
</dbReference>
<feature type="domain" description="Nudix hydrolase" evidence="1">
    <location>
        <begin position="64"/>
        <end position="193"/>
    </location>
</feature>
<organism evidence="2 3">
    <name type="scientific">Maridesulfovibrio ferrireducens</name>
    <dbReference type="NCBI Taxonomy" id="246191"/>
    <lineage>
        <taxon>Bacteria</taxon>
        <taxon>Pseudomonadati</taxon>
        <taxon>Thermodesulfobacteriota</taxon>
        <taxon>Desulfovibrionia</taxon>
        <taxon>Desulfovibrionales</taxon>
        <taxon>Desulfovibrionaceae</taxon>
        <taxon>Maridesulfovibrio</taxon>
    </lineage>
</organism>
<dbReference type="PANTHER" id="PTHR10885">
    <property type="entry name" value="ISOPENTENYL-DIPHOSPHATE DELTA-ISOMERASE"/>
    <property type="match status" value="1"/>
</dbReference>
<evidence type="ECO:0000259" key="1">
    <source>
        <dbReference type="PROSITE" id="PS51462"/>
    </source>
</evidence>
<evidence type="ECO:0000313" key="2">
    <source>
        <dbReference type="EMBL" id="SDL18842.1"/>
    </source>
</evidence>
<dbReference type="GO" id="GO:0009240">
    <property type="term" value="P:isopentenyl diphosphate biosynthetic process"/>
    <property type="evidence" value="ECO:0007669"/>
    <property type="project" value="TreeGrafter"/>
</dbReference>
<dbReference type="Gene3D" id="3.90.79.10">
    <property type="entry name" value="Nucleoside Triphosphate Pyrophosphohydrolase"/>
    <property type="match status" value="1"/>
</dbReference>
<keyword evidence="2" id="KW-0413">Isomerase</keyword>
<dbReference type="STRING" id="246191.SAMN05660337_2398"/>
<dbReference type="GO" id="GO:0004452">
    <property type="term" value="F:isopentenyl-diphosphate delta-isomerase activity"/>
    <property type="evidence" value="ECO:0007669"/>
    <property type="project" value="TreeGrafter"/>
</dbReference>
<reference evidence="3" key="1">
    <citation type="submission" date="2016-10" db="EMBL/GenBank/DDBJ databases">
        <authorList>
            <person name="Varghese N."/>
            <person name="Submissions S."/>
        </authorList>
    </citation>
    <scope>NUCLEOTIDE SEQUENCE [LARGE SCALE GENOMIC DNA]</scope>
    <source>
        <strain evidence="3">DSM 16995</strain>
    </source>
</reference>
<dbReference type="InterPro" id="IPR000086">
    <property type="entry name" value="NUDIX_hydrolase_dom"/>
</dbReference>
<dbReference type="PROSITE" id="PS51462">
    <property type="entry name" value="NUDIX"/>
    <property type="match status" value="1"/>
</dbReference>
<dbReference type="SUPFAM" id="SSF55811">
    <property type="entry name" value="Nudix"/>
    <property type="match status" value="1"/>
</dbReference>
<proteinExistence type="predicted"/>
<dbReference type="PANTHER" id="PTHR10885:SF0">
    <property type="entry name" value="ISOPENTENYL-DIPHOSPHATE DELTA-ISOMERASE"/>
    <property type="match status" value="1"/>
</dbReference>